<dbReference type="InterPro" id="IPR035681">
    <property type="entry name" value="ComA-like_MBL"/>
</dbReference>
<feature type="domain" description="Metallo-beta-lactamase" evidence="7">
    <location>
        <begin position="542"/>
        <end position="721"/>
    </location>
</feature>
<keyword evidence="3 6" id="KW-0812">Transmembrane</keyword>
<dbReference type="Proteomes" id="UP000315724">
    <property type="component" value="Chromosome"/>
</dbReference>
<keyword evidence="4 6" id="KW-1133">Transmembrane helix</keyword>
<accession>A0A517QMD1</accession>
<feature type="transmembrane region" description="Helical" evidence="6">
    <location>
        <begin position="416"/>
        <end position="437"/>
    </location>
</feature>
<dbReference type="EMBL" id="CP036267">
    <property type="protein sequence ID" value="QDT32707.1"/>
    <property type="molecule type" value="Genomic_DNA"/>
</dbReference>
<dbReference type="InterPro" id="IPR025405">
    <property type="entry name" value="DUF4131"/>
</dbReference>
<dbReference type="GO" id="GO:0030420">
    <property type="term" value="P:establishment of competence for transformation"/>
    <property type="evidence" value="ECO:0007669"/>
    <property type="project" value="InterPro"/>
</dbReference>
<dbReference type="SUPFAM" id="SSF56281">
    <property type="entry name" value="Metallo-hydrolase/oxidoreductase"/>
    <property type="match status" value="1"/>
</dbReference>
<feature type="transmembrane region" description="Helical" evidence="6">
    <location>
        <begin position="385"/>
        <end position="404"/>
    </location>
</feature>
<evidence type="ECO:0000256" key="4">
    <source>
        <dbReference type="ARBA" id="ARBA00022989"/>
    </source>
</evidence>
<sequence>MWVGLFLVSSLVALVSLPFQRWSFAASVATLLLLVAVGGGRNQFFHHHRRADNILRYVTEEPRTARMSGVIVSSLDLYESERGPRIPSWLEVDTSRFILKCERLQAGGDWESVSGRLSVDVNGHLVHARIGDRIELLGKLSRPQPVRNPGGYDFQAALSRQGIDGLFRVRHPQAVQVLEDSSSFWWLIPRYRETTRLRIKQLFVQNLSEETCRLALSLLLGDRTQLQDEMRDRFVDSGTMHLLAISGLHVGILAGLISIVCRVLEFSPRTTTTCLILTVVLYAMLTNHRPPVLRASMLITVICLGTAGNRRIEPYSALAFCAAILLLWNPGNLFDIGAQLSFLAVGAIVWSSRALEANPFQAQTLGVPVSEEWQWVGRLSPVVSYLYQGYVVTGAIWLGTLPLTVATFHLVTPIGFVLNALLIPYIGVVLGLGYFFLFCGLLIPPLTVLVGGLFDWSVQGLLWVVDWAHHVPLGHFYCGATPVWWLAVYYILIAWNWNLYGSRQLVNGRWKVLSVWVMIGFTLGLQTPQRDGLKYTVLSVGHGLATVLELPGGETIIYDCGTFGDGRRAERTVEQYLRLQNVSHVDAVMISHADHDHFSGLFKLFERFSIGTLIVTQQFLDFGQANVEEICKAAATHGIPIRIVSAGDEIEFQKTGNAVQFKVLHPSSSFHSKYDNANSMVLSLEYANRRMLLTGDLERDGVEALLEQSTEPFDLVMAPHHGSKFSSPQQFFNWANSSIVLISTGDASVVDRLQEQLGPDVRVFATQKSGALTVEIKQAQPLHVVPFLK</sequence>
<dbReference type="Gene3D" id="3.60.15.10">
    <property type="entry name" value="Ribonuclease Z/Hydroxyacylglutathione hydrolase-like"/>
    <property type="match status" value="1"/>
</dbReference>
<feature type="transmembrane region" description="Helical" evidence="6">
    <location>
        <begin position="443"/>
        <end position="464"/>
    </location>
</feature>
<gene>
    <name evidence="8" type="ORF">Mal48_19540</name>
</gene>
<organism evidence="8 9">
    <name type="scientific">Thalassoglobus polymorphus</name>
    <dbReference type="NCBI Taxonomy" id="2527994"/>
    <lineage>
        <taxon>Bacteria</taxon>
        <taxon>Pseudomonadati</taxon>
        <taxon>Planctomycetota</taxon>
        <taxon>Planctomycetia</taxon>
        <taxon>Planctomycetales</taxon>
        <taxon>Planctomycetaceae</taxon>
        <taxon>Thalassoglobus</taxon>
    </lineage>
</organism>
<feature type="transmembrane region" description="Helical" evidence="6">
    <location>
        <begin position="240"/>
        <end position="259"/>
    </location>
</feature>
<dbReference type="CDD" id="cd07731">
    <property type="entry name" value="ComA-like_MBL-fold"/>
    <property type="match status" value="1"/>
</dbReference>
<dbReference type="InterPro" id="IPR052159">
    <property type="entry name" value="Competence_DNA_uptake"/>
</dbReference>
<reference evidence="8 9" key="1">
    <citation type="submission" date="2019-02" db="EMBL/GenBank/DDBJ databases">
        <title>Deep-cultivation of Planctomycetes and their phenomic and genomic characterization uncovers novel biology.</title>
        <authorList>
            <person name="Wiegand S."/>
            <person name="Jogler M."/>
            <person name="Boedeker C."/>
            <person name="Pinto D."/>
            <person name="Vollmers J."/>
            <person name="Rivas-Marin E."/>
            <person name="Kohn T."/>
            <person name="Peeters S.H."/>
            <person name="Heuer A."/>
            <person name="Rast P."/>
            <person name="Oberbeckmann S."/>
            <person name="Bunk B."/>
            <person name="Jeske O."/>
            <person name="Meyerdierks A."/>
            <person name="Storesund J.E."/>
            <person name="Kallscheuer N."/>
            <person name="Luecker S."/>
            <person name="Lage O.M."/>
            <person name="Pohl T."/>
            <person name="Merkel B.J."/>
            <person name="Hornburger P."/>
            <person name="Mueller R.-W."/>
            <person name="Bruemmer F."/>
            <person name="Labrenz M."/>
            <person name="Spormann A.M."/>
            <person name="Op den Camp H."/>
            <person name="Overmann J."/>
            <person name="Amann R."/>
            <person name="Jetten M.S.M."/>
            <person name="Mascher T."/>
            <person name="Medema M.H."/>
            <person name="Devos D.P."/>
            <person name="Kaster A.-K."/>
            <person name="Ovreas L."/>
            <person name="Rohde M."/>
            <person name="Galperin M.Y."/>
            <person name="Jogler C."/>
        </authorList>
    </citation>
    <scope>NUCLEOTIDE SEQUENCE [LARGE SCALE GENOMIC DNA]</scope>
    <source>
        <strain evidence="8 9">Mal48</strain>
    </source>
</reference>
<dbReference type="InterPro" id="IPR001279">
    <property type="entry name" value="Metallo-B-lactamas"/>
</dbReference>
<dbReference type="Pfam" id="PF13567">
    <property type="entry name" value="DUF4131"/>
    <property type="match status" value="1"/>
</dbReference>
<evidence type="ECO:0000313" key="9">
    <source>
        <dbReference type="Proteomes" id="UP000315724"/>
    </source>
</evidence>
<keyword evidence="5 6" id="KW-0472">Membrane</keyword>
<dbReference type="AlphaFoldDB" id="A0A517QMD1"/>
<dbReference type="PANTHER" id="PTHR30619:SF1">
    <property type="entry name" value="RECOMBINATION PROTEIN 2"/>
    <property type="match status" value="1"/>
</dbReference>
<dbReference type="Pfam" id="PF03772">
    <property type="entry name" value="Competence"/>
    <property type="match status" value="1"/>
</dbReference>
<dbReference type="NCBIfam" id="TIGR00361">
    <property type="entry name" value="ComEC_Rec2"/>
    <property type="match status" value="1"/>
</dbReference>
<feature type="transmembrane region" description="Helical" evidence="6">
    <location>
        <begin position="266"/>
        <end position="285"/>
    </location>
</feature>
<keyword evidence="9" id="KW-1185">Reference proteome</keyword>
<dbReference type="InterPro" id="IPR036866">
    <property type="entry name" value="RibonucZ/Hydroxyglut_hydro"/>
</dbReference>
<dbReference type="InterPro" id="IPR004477">
    <property type="entry name" value="ComEC_N"/>
</dbReference>
<feature type="transmembrane region" description="Helical" evidence="6">
    <location>
        <begin position="476"/>
        <end position="497"/>
    </location>
</feature>
<proteinExistence type="predicted"/>
<evidence type="ECO:0000259" key="7">
    <source>
        <dbReference type="SMART" id="SM00849"/>
    </source>
</evidence>
<evidence type="ECO:0000256" key="6">
    <source>
        <dbReference type="SAM" id="Phobius"/>
    </source>
</evidence>
<dbReference type="GO" id="GO:0005886">
    <property type="term" value="C:plasma membrane"/>
    <property type="evidence" value="ECO:0007669"/>
    <property type="project" value="UniProtKB-SubCell"/>
</dbReference>
<evidence type="ECO:0000256" key="3">
    <source>
        <dbReference type="ARBA" id="ARBA00022692"/>
    </source>
</evidence>
<dbReference type="InterPro" id="IPR004797">
    <property type="entry name" value="Competence_ComEC/Rec2"/>
</dbReference>
<dbReference type="NCBIfam" id="TIGR00360">
    <property type="entry name" value="ComEC_N-term"/>
    <property type="match status" value="1"/>
</dbReference>
<feature type="transmembrane region" description="Helical" evidence="6">
    <location>
        <begin position="509"/>
        <end position="525"/>
    </location>
</feature>
<keyword evidence="2" id="KW-1003">Cell membrane</keyword>
<name>A0A517QMD1_9PLAN</name>
<dbReference type="PANTHER" id="PTHR30619">
    <property type="entry name" value="DNA INTERNALIZATION/COMPETENCE PROTEIN COMEC/REC2"/>
    <property type="match status" value="1"/>
</dbReference>
<evidence type="ECO:0000313" key="8">
    <source>
        <dbReference type="EMBL" id="QDT32707.1"/>
    </source>
</evidence>
<dbReference type="KEGG" id="tpol:Mal48_19540"/>
<dbReference type="Pfam" id="PF00753">
    <property type="entry name" value="Lactamase_B"/>
    <property type="match status" value="1"/>
</dbReference>
<evidence type="ECO:0000256" key="5">
    <source>
        <dbReference type="ARBA" id="ARBA00023136"/>
    </source>
</evidence>
<comment type="subcellular location">
    <subcellularLocation>
        <location evidence="1">Cell membrane</location>
        <topology evidence="1">Multi-pass membrane protein</topology>
    </subcellularLocation>
</comment>
<dbReference type="SMART" id="SM00849">
    <property type="entry name" value="Lactamase_B"/>
    <property type="match status" value="1"/>
</dbReference>
<protein>
    <submittedName>
        <fullName evidence="8">ComEC family competence protein</fullName>
    </submittedName>
</protein>
<evidence type="ECO:0000256" key="1">
    <source>
        <dbReference type="ARBA" id="ARBA00004651"/>
    </source>
</evidence>
<evidence type="ECO:0000256" key="2">
    <source>
        <dbReference type="ARBA" id="ARBA00022475"/>
    </source>
</evidence>